<evidence type="ECO:0000313" key="4">
    <source>
        <dbReference type="Proteomes" id="UP000291116"/>
    </source>
</evidence>
<sequence>MDYLPIGDARVDPILSDKCVSDHVHTFYGPQSAVDPRAGILDTLAASTTVGELTGNVEENRSIYWHPTVYKYIRDEDTYKRDVIAQTSAYYIFETGKTTAFPKGFRMIGGYDTDKSMAFAECVNPSPCEAGDCYSENEFFPTTKCDELEVSMTMPNCWDGVRIDSAPDHTSHVQYADDSAFDGECPESHPVKIPQIKLFFRIMPYDGGWHTFSDLSSVYHSDYVAGWEEGILQNVLDNCENEGEDAMPNFFCEEFLTFRDAPKCTDPEACDFADPQLLEKIKAFQPATPLDIRGTIVAEETEEVVGNLPRSTCNGSLVGDGGGNDTSVPTPAPFAPPTGPPSVSPNVDDDPSSGPSVSPSEDDEDEENDSDCEDDSAFLFRGREGKNCNWVKKKARKFRRFCRKRSNGISVADFCPMACGMCNEDDNDSDCKDDSAFLFRGREGKNCNWVKKKVRAFCNKKSNGIKVKVSCPVACNAC</sequence>
<dbReference type="PANTHER" id="PTHR43662:SF12">
    <property type="entry name" value="DUF1996 DOMAIN-CONTAINING PROTEIN-RELATED"/>
    <property type="match status" value="1"/>
</dbReference>
<evidence type="ECO:0000259" key="2">
    <source>
        <dbReference type="Pfam" id="PF09362"/>
    </source>
</evidence>
<dbReference type="Proteomes" id="UP000291116">
    <property type="component" value="Unassembled WGS sequence"/>
</dbReference>
<keyword evidence="4" id="KW-1185">Reference proteome</keyword>
<protein>
    <recommendedName>
        <fullName evidence="2">DUF1996 domain-containing protein</fullName>
    </recommendedName>
</protein>
<feature type="domain" description="DUF1996" evidence="2">
    <location>
        <begin position="12"/>
        <end position="227"/>
    </location>
</feature>
<evidence type="ECO:0000313" key="3">
    <source>
        <dbReference type="EMBL" id="VEU34573.1"/>
    </source>
</evidence>
<feature type="compositionally biased region" description="Acidic residues" evidence="1">
    <location>
        <begin position="360"/>
        <end position="373"/>
    </location>
</feature>
<feature type="compositionally biased region" description="Pro residues" evidence="1">
    <location>
        <begin position="330"/>
        <end position="343"/>
    </location>
</feature>
<organism evidence="3 4">
    <name type="scientific">Pseudo-nitzschia multistriata</name>
    <dbReference type="NCBI Taxonomy" id="183589"/>
    <lineage>
        <taxon>Eukaryota</taxon>
        <taxon>Sar</taxon>
        <taxon>Stramenopiles</taxon>
        <taxon>Ochrophyta</taxon>
        <taxon>Bacillariophyta</taxon>
        <taxon>Bacillariophyceae</taxon>
        <taxon>Bacillariophycidae</taxon>
        <taxon>Bacillariales</taxon>
        <taxon>Bacillariaceae</taxon>
        <taxon>Pseudo-nitzschia</taxon>
    </lineage>
</organism>
<dbReference type="OrthoDB" id="74764at2759"/>
<dbReference type="AlphaFoldDB" id="A0A448YXP1"/>
<gene>
    <name evidence="3" type="ORF">PSNMU_V1.4_AUG-EV-PASAV3_0012840</name>
</gene>
<feature type="region of interest" description="Disordered" evidence="1">
    <location>
        <begin position="307"/>
        <end position="373"/>
    </location>
</feature>
<dbReference type="InterPro" id="IPR018535">
    <property type="entry name" value="DUF1996"/>
</dbReference>
<dbReference type="EMBL" id="CAACVS010000033">
    <property type="protein sequence ID" value="VEU34573.1"/>
    <property type="molecule type" value="Genomic_DNA"/>
</dbReference>
<proteinExistence type="predicted"/>
<accession>A0A448YXP1</accession>
<evidence type="ECO:0000256" key="1">
    <source>
        <dbReference type="SAM" id="MobiDB-lite"/>
    </source>
</evidence>
<dbReference type="Pfam" id="PF09362">
    <property type="entry name" value="DUF1996"/>
    <property type="match status" value="1"/>
</dbReference>
<reference evidence="3 4" key="1">
    <citation type="submission" date="2019-01" db="EMBL/GenBank/DDBJ databases">
        <authorList>
            <person name="Ferrante I. M."/>
        </authorList>
    </citation>
    <scope>NUCLEOTIDE SEQUENCE [LARGE SCALE GENOMIC DNA]</scope>
    <source>
        <strain evidence="3 4">B856</strain>
    </source>
</reference>
<dbReference type="PANTHER" id="PTHR43662">
    <property type="match status" value="1"/>
</dbReference>
<name>A0A448YXP1_9STRA</name>